<organism evidence="1">
    <name type="scientific">Rhizophora mucronata</name>
    <name type="common">Asiatic mangrove</name>
    <dbReference type="NCBI Taxonomy" id="61149"/>
    <lineage>
        <taxon>Eukaryota</taxon>
        <taxon>Viridiplantae</taxon>
        <taxon>Streptophyta</taxon>
        <taxon>Embryophyta</taxon>
        <taxon>Tracheophyta</taxon>
        <taxon>Spermatophyta</taxon>
        <taxon>Magnoliopsida</taxon>
        <taxon>eudicotyledons</taxon>
        <taxon>Gunneridae</taxon>
        <taxon>Pentapetalae</taxon>
        <taxon>rosids</taxon>
        <taxon>fabids</taxon>
        <taxon>Malpighiales</taxon>
        <taxon>Rhizophoraceae</taxon>
        <taxon>Rhizophora</taxon>
    </lineage>
</organism>
<proteinExistence type="predicted"/>
<accession>A0A2P2QEA2</accession>
<evidence type="ECO:0000313" key="1">
    <source>
        <dbReference type="EMBL" id="MBX65265.1"/>
    </source>
</evidence>
<protein>
    <submittedName>
        <fullName evidence="1">Uncharacterized protein</fullName>
    </submittedName>
</protein>
<dbReference type="AlphaFoldDB" id="A0A2P2QEA2"/>
<dbReference type="EMBL" id="GGEC01084781">
    <property type="protein sequence ID" value="MBX65265.1"/>
    <property type="molecule type" value="Transcribed_RNA"/>
</dbReference>
<name>A0A2P2QEA2_RHIMU</name>
<reference evidence="1" key="1">
    <citation type="submission" date="2018-02" db="EMBL/GenBank/DDBJ databases">
        <title>Rhizophora mucronata_Transcriptome.</title>
        <authorList>
            <person name="Meera S.P."/>
            <person name="Sreeshan A."/>
            <person name="Augustine A."/>
        </authorList>
    </citation>
    <scope>NUCLEOTIDE SEQUENCE</scope>
    <source>
        <tissue evidence="1">Leaf</tissue>
    </source>
</reference>
<sequence length="44" mass="5328">MWNTFESMEHVCYRGFKFFCKNWRLKVNQKNNIVLINLAVCSSQ</sequence>